<organism evidence="4 5">
    <name type="scientific">Peptoniphilus equinus</name>
    <dbReference type="NCBI Taxonomy" id="3016343"/>
    <lineage>
        <taxon>Bacteria</taxon>
        <taxon>Bacillati</taxon>
        <taxon>Bacillota</taxon>
        <taxon>Tissierellia</taxon>
        <taxon>Tissierellales</taxon>
        <taxon>Peptoniphilaceae</taxon>
        <taxon>Peptoniphilus</taxon>
    </lineage>
</organism>
<dbReference type="Pfam" id="PF00881">
    <property type="entry name" value="Nitroreductase"/>
    <property type="match status" value="1"/>
</dbReference>
<dbReference type="SUPFAM" id="SSF55469">
    <property type="entry name" value="FMN-dependent nitroreductase-like"/>
    <property type="match status" value="1"/>
</dbReference>
<protein>
    <submittedName>
        <fullName evidence="4">Nitroreductase family protein</fullName>
    </submittedName>
</protein>
<proteinExistence type="inferred from homology"/>
<evidence type="ECO:0000256" key="1">
    <source>
        <dbReference type="ARBA" id="ARBA00007118"/>
    </source>
</evidence>
<accession>A0ABY7QV35</accession>
<dbReference type="Gene3D" id="3.40.109.10">
    <property type="entry name" value="NADH Oxidase"/>
    <property type="match status" value="1"/>
</dbReference>
<dbReference type="InterPro" id="IPR000415">
    <property type="entry name" value="Nitroreductase-like"/>
</dbReference>
<dbReference type="Proteomes" id="UP001210339">
    <property type="component" value="Chromosome"/>
</dbReference>
<keyword evidence="2" id="KW-0560">Oxidoreductase</keyword>
<name>A0ABY7QV35_9FIRM</name>
<reference evidence="4 5" key="1">
    <citation type="submission" date="2023-01" db="EMBL/GenBank/DDBJ databases">
        <authorList>
            <person name="Lee S.H."/>
            <person name="Jung H.S."/>
            <person name="Yun J.U."/>
        </authorList>
    </citation>
    <scope>NUCLEOTIDE SEQUENCE [LARGE SCALE GENOMIC DNA]</scope>
    <source>
        <strain evidence="4 5">CBA3646</strain>
    </source>
</reference>
<evidence type="ECO:0000256" key="2">
    <source>
        <dbReference type="ARBA" id="ARBA00023002"/>
    </source>
</evidence>
<dbReference type="RefSeq" id="WP_271191793.1">
    <property type="nucleotide sequence ID" value="NZ_CP115667.1"/>
</dbReference>
<evidence type="ECO:0000313" key="5">
    <source>
        <dbReference type="Proteomes" id="UP001210339"/>
    </source>
</evidence>
<comment type="similarity">
    <text evidence="1">Belongs to the nitroreductase family.</text>
</comment>
<feature type="domain" description="Nitroreductase" evidence="3">
    <location>
        <begin position="6"/>
        <end position="60"/>
    </location>
</feature>
<dbReference type="PANTHER" id="PTHR43673:SF10">
    <property type="entry name" value="NADH DEHYDROGENASE_NAD(P)H NITROREDUCTASE XCC3605-RELATED"/>
    <property type="match status" value="1"/>
</dbReference>
<dbReference type="PANTHER" id="PTHR43673">
    <property type="entry name" value="NAD(P)H NITROREDUCTASE YDGI-RELATED"/>
    <property type="match status" value="1"/>
</dbReference>
<gene>
    <name evidence="4" type="ORF">O6R05_01580</name>
</gene>
<evidence type="ECO:0000259" key="3">
    <source>
        <dbReference type="Pfam" id="PF00881"/>
    </source>
</evidence>
<evidence type="ECO:0000313" key="4">
    <source>
        <dbReference type="EMBL" id="WBW50261.1"/>
    </source>
</evidence>
<dbReference type="EMBL" id="CP115667">
    <property type="protein sequence ID" value="WBW50261.1"/>
    <property type="molecule type" value="Genomic_DNA"/>
</dbReference>
<keyword evidence="5" id="KW-1185">Reference proteome</keyword>
<dbReference type="InterPro" id="IPR029479">
    <property type="entry name" value="Nitroreductase"/>
</dbReference>
<sequence length="172" mass="19491">MFKDLIKDRHTIRTYKNDAVDFDTVKELLKFALMGPSYKSARPIEFLVVDDKPSLEKLAKLGAFSTKYLADVPLCIITLAHTDTTTTWLQESAVVTAYFQLLAKEEGLDTAWVNIYGTEKEDKPASEYLATFLDIPAGLTPVNIIPVGYGDERVRKRKDFDISDKIHFNTPR</sequence>